<dbReference type="Proteomes" id="UP000637643">
    <property type="component" value="Unassembled WGS sequence"/>
</dbReference>
<evidence type="ECO:0000256" key="1">
    <source>
        <dbReference type="SAM" id="MobiDB-lite"/>
    </source>
</evidence>
<dbReference type="Gene3D" id="2.60.120.260">
    <property type="entry name" value="Galactose-binding domain-like"/>
    <property type="match status" value="1"/>
</dbReference>
<organism evidence="3 4">
    <name type="scientific">Paenibacillus albidus</name>
    <dbReference type="NCBI Taxonomy" id="2041023"/>
    <lineage>
        <taxon>Bacteria</taxon>
        <taxon>Bacillati</taxon>
        <taxon>Bacillota</taxon>
        <taxon>Bacilli</taxon>
        <taxon>Bacillales</taxon>
        <taxon>Paenibacillaceae</taxon>
        <taxon>Paenibacillus</taxon>
    </lineage>
</organism>
<reference evidence="3" key="2">
    <citation type="submission" date="2020-09" db="EMBL/GenBank/DDBJ databases">
        <authorList>
            <person name="Sun Q."/>
            <person name="Zhou Y."/>
        </authorList>
    </citation>
    <scope>NUCLEOTIDE SEQUENCE</scope>
    <source>
        <strain evidence="3">CGMCC 1.16134</strain>
    </source>
</reference>
<protein>
    <recommendedName>
        <fullName evidence="5">Discoidin domain-containing protein</fullName>
    </recommendedName>
</protein>
<dbReference type="InterPro" id="IPR008979">
    <property type="entry name" value="Galactose-bd-like_sf"/>
</dbReference>
<evidence type="ECO:0008006" key="5">
    <source>
        <dbReference type="Google" id="ProtNLM"/>
    </source>
</evidence>
<evidence type="ECO:0000313" key="3">
    <source>
        <dbReference type="EMBL" id="GGF72679.1"/>
    </source>
</evidence>
<reference evidence="3" key="1">
    <citation type="journal article" date="2014" name="Int. J. Syst. Evol. Microbiol.">
        <title>Complete genome sequence of Corynebacterium casei LMG S-19264T (=DSM 44701T), isolated from a smear-ripened cheese.</title>
        <authorList>
            <consortium name="US DOE Joint Genome Institute (JGI-PGF)"/>
            <person name="Walter F."/>
            <person name="Albersmeier A."/>
            <person name="Kalinowski J."/>
            <person name="Ruckert C."/>
        </authorList>
    </citation>
    <scope>NUCLEOTIDE SEQUENCE</scope>
    <source>
        <strain evidence="3">CGMCC 1.16134</strain>
    </source>
</reference>
<sequence length="301" mass="33253">MKKIVTPIILSLLLIFSFVSSTKADTVVEKSAIPIMTSNTSPSGIVSASEAFSGTPAWKAFDGIKYYSTTNTNYAAWGTSKTTGWLAYEFPTAKVITKYIIYYGSNQSNSHTIGVNPKDWTFEGSNDKSNWVVLDTQSNVTSWILGEEKSYEFNNDTEYKYYRINISANNGQTGLTVNLTIHELAMIEKVAPPQPTATPEPTATATPEPTPTVTPSPSPEQPIGNRAFLVVTMNTGLEKEFDLSMDEVNAFITWYENKQGGTGSASYAINKHDNNKGPFTNRKDYVIFDKILTFSVDEYSL</sequence>
<feature type="signal peptide" evidence="2">
    <location>
        <begin position="1"/>
        <end position="24"/>
    </location>
</feature>
<dbReference type="SUPFAM" id="SSF49785">
    <property type="entry name" value="Galactose-binding domain-like"/>
    <property type="match status" value="1"/>
</dbReference>
<keyword evidence="4" id="KW-1185">Reference proteome</keyword>
<dbReference type="RefSeq" id="WP_189023901.1">
    <property type="nucleotide sequence ID" value="NZ_BMKR01000006.1"/>
</dbReference>
<comment type="caution">
    <text evidence="3">The sequence shown here is derived from an EMBL/GenBank/DDBJ whole genome shotgun (WGS) entry which is preliminary data.</text>
</comment>
<feature type="region of interest" description="Disordered" evidence="1">
    <location>
        <begin position="192"/>
        <end position="223"/>
    </location>
</feature>
<evidence type="ECO:0000313" key="4">
    <source>
        <dbReference type="Proteomes" id="UP000637643"/>
    </source>
</evidence>
<feature type="chain" id="PRO_5037770526" description="Discoidin domain-containing protein" evidence="2">
    <location>
        <begin position="25"/>
        <end position="301"/>
    </location>
</feature>
<proteinExistence type="predicted"/>
<dbReference type="AlphaFoldDB" id="A0A917C8B9"/>
<keyword evidence="2" id="KW-0732">Signal</keyword>
<evidence type="ECO:0000256" key="2">
    <source>
        <dbReference type="SAM" id="SignalP"/>
    </source>
</evidence>
<gene>
    <name evidence="3" type="ORF">GCM10010912_17340</name>
</gene>
<name>A0A917C8B9_9BACL</name>
<feature type="compositionally biased region" description="Pro residues" evidence="1">
    <location>
        <begin position="208"/>
        <end position="220"/>
    </location>
</feature>
<accession>A0A917C8B9</accession>
<dbReference type="EMBL" id="BMKR01000006">
    <property type="protein sequence ID" value="GGF72679.1"/>
    <property type="molecule type" value="Genomic_DNA"/>
</dbReference>